<dbReference type="InterPro" id="IPR003593">
    <property type="entry name" value="AAA+_ATPase"/>
</dbReference>
<proteinExistence type="predicted"/>
<keyword evidence="1" id="KW-0547">Nucleotide-binding</keyword>
<reference evidence="4 5" key="1">
    <citation type="journal article" date="2017" name="Int. J. Syst. Evol. Microbiol.">
        <title>Solibacillus kalamii sp. nov., isolated from a high-efficiency particulate arrestance filter system used in the International Space Station.</title>
        <authorList>
            <person name="Checinska Sielaff A."/>
            <person name="Kumar R.M."/>
            <person name="Pal D."/>
            <person name="Mayilraj S."/>
            <person name="Venkateswaran K."/>
        </authorList>
    </citation>
    <scope>NUCLEOTIDE SEQUENCE [LARGE SCALE GENOMIC DNA]</scope>
    <source>
        <strain evidence="4 5">ISSFR-015</strain>
    </source>
</reference>
<dbReference type="PROSITE" id="PS00211">
    <property type="entry name" value="ABC_TRANSPORTER_1"/>
    <property type="match status" value="1"/>
</dbReference>
<organism evidence="4 5">
    <name type="scientific">Solibacillus kalamii</name>
    <dbReference type="NCBI Taxonomy" id="1748298"/>
    <lineage>
        <taxon>Bacteria</taxon>
        <taxon>Bacillati</taxon>
        <taxon>Bacillota</taxon>
        <taxon>Bacilli</taxon>
        <taxon>Bacillales</taxon>
        <taxon>Caryophanaceae</taxon>
        <taxon>Solibacillus</taxon>
    </lineage>
</organism>
<dbReference type="NCBIfam" id="NF010068">
    <property type="entry name" value="PRK13548.1"/>
    <property type="match status" value="1"/>
</dbReference>
<dbReference type="PANTHER" id="PTHR42794:SF2">
    <property type="entry name" value="ABC TRANSPORTER ATP-BINDING PROTEIN"/>
    <property type="match status" value="1"/>
</dbReference>
<dbReference type="InterPro" id="IPR017871">
    <property type="entry name" value="ABC_transporter-like_CS"/>
</dbReference>
<comment type="caution">
    <text evidence="4">The sequence shown here is derived from an EMBL/GenBank/DDBJ whole genome shotgun (WGS) entry which is preliminary data.</text>
</comment>
<protein>
    <submittedName>
        <fullName evidence="4">Heme ABC transporter ATP-binding protein</fullName>
    </submittedName>
</protein>
<dbReference type="Gene3D" id="3.40.50.300">
    <property type="entry name" value="P-loop containing nucleotide triphosphate hydrolases"/>
    <property type="match status" value="1"/>
</dbReference>
<evidence type="ECO:0000256" key="2">
    <source>
        <dbReference type="ARBA" id="ARBA00022840"/>
    </source>
</evidence>
<dbReference type="PROSITE" id="PS50893">
    <property type="entry name" value="ABC_TRANSPORTER_2"/>
    <property type="match status" value="1"/>
</dbReference>
<dbReference type="SMART" id="SM00382">
    <property type="entry name" value="AAA"/>
    <property type="match status" value="1"/>
</dbReference>
<name>A0ABX3ZGH7_9BACL</name>
<keyword evidence="5" id="KW-1185">Reference proteome</keyword>
<evidence type="ECO:0000259" key="3">
    <source>
        <dbReference type="PROSITE" id="PS50893"/>
    </source>
</evidence>
<accession>A0ABX3ZGH7</accession>
<dbReference type="InterPro" id="IPR003439">
    <property type="entry name" value="ABC_transporter-like_ATP-bd"/>
</dbReference>
<gene>
    <name evidence="4" type="ORF">CBM15_11690</name>
</gene>
<evidence type="ECO:0000256" key="1">
    <source>
        <dbReference type="ARBA" id="ARBA00022741"/>
    </source>
</evidence>
<sequence length="262" mass="29361">MIQLQQVEYSVDDKEILKSISLEIIEGKFIGIIGPNGSGKSTMLKILYRHLKQSSGKVTLHEQEVWDISPKKLARQMAVVSQESTLLFDFTVRDLVMMGRTPYKGWLSSDNSEDMSIADRSMKLANVAHLANRTLSNLSGGEKKRVMLARALAQQASILVLDEPTNHLDIEHQLHLMDLVKDLPITIIAALHDLNLAAAYCDELIVMKDGTLHIQGSPDSVLTTEMLKEVFNIHAGVSRNPFTEKMHLFFYTNTAMDTRGEQ</sequence>
<feature type="domain" description="ABC transporter" evidence="3">
    <location>
        <begin position="2"/>
        <end position="234"/>
    </location>
</feature>
<dbReference type="SUPFAM" id="SSF52540">
    <property type="entry name" value="P-loop containing nucleoside triphosphate hydrolases"/>
    <property type="match status" value="1"/>
</dbReference>
<dbReference type="PANTHER" id="PTHR42794">
    <property type="entry name" value="HEMIN IMPORT ATP-BINDING PROTEIN HMUV"/>
    <property type="match status" value="1"/>
</dbReference>
<dbReference type="Proteomes" id="UP000196594">
    <property type="component" value="Unassembled WGS sequence"/>
</dbReference>
<keyword evidence="2 4" id="KW-0067">ATP-binding</keyword>
<evidence type="ECO:0000313" key="4">
    <source>
        <dbReference type="EMBL" id="OUZ38765.1"/>
    </source>
</evidence>
<dbReference type="RefSeq" id="WP_087617650.1">
    <property type="nucleotide sequence ID" value="NZ_JAFBEY010000005.1"/>
</dbReference>
<evidence type="ECO:0000313" key="5">
    <source>
        <dbReference type="Proteomes" id="UP000196594"/>
    </source>
</evidence>
<dbReference type="Pfam" id="PF00005">
    <property type="entry name" value="ABC_tran"/>
    <property type="match status" value="1"/>
</dbReference>
<dbReference type="InterPro" id="IPR027417">
    <property type="entry name" value="P-loop_NTPase"/>
</dbReference>
<dbReference type="EMBL" id="NHNT01000007">
    <property type="protein sequence ID" value="OUZ38765.1"/>
    <property type="molecule type" value="Genomic_DNA"/>
</dbReference>
<dbReference type="CDD" id="cd03214">
    <property type="entry name" value="ABC_Iron-Siderophores_B12_Hemin"/>
    <property type="match status" value="1"/>
</dbReference>
<dbReference type="GO" id="GO:0005524">
    <property type="term" value="F:ATP binding"/>
    <property type="evidence" value="ECO:0007669"/>
    <property type="project" value="UniProtKB-KW"/>
</dbReference>